<evidence type="ECO:0000313" key="1">
    <source>
        <dbReference type="EMBL" id="MDZ5758056.1"/>
    </source>
</evidence>
<dbReference type="EMBL" id="JAVBVO010000003">
    <property type="protein sequence ID" value="MDZ5758056.1"/>
    <property type="molecule type" value="Genomic_DNA"/>
</dbReference>
<proteinExistence type="predicted"/>
<dbReference type="RefSeq" id="WP_322808634.1">
    <property type="nucleotide sequence ID" value="NZ_JAVBVO010000003.1"/>
</dbReference>
<name>A0AAW9JZI2_CARML</name>
<dbReference type="AlphaFoldDB" id="A0AAW9JZI2"/>
<gene>
    <name evidence="1" type="ORF">RAK27_05235</name>
</gene>
<sequence>MERMLFASIVEGYSVPFQLIVPKDEKSGHYVSGEWVRDDKPPIEKNGAILPLKGSSIFRSGGTLTENDRQLFIAESVPLGSIAIDGSNQYKVISVEPFLEHYADVNVYYLKAVNKVGNYL</sequence>
<reference evidence="1" key="1">
    <citation type="submission" date="2023-08" db="EMBL/GenBank/DDBJ databases">
        <title>Genomic characterization of piscicolin 126 produced by Carnobacterium maltaromaticum CM22 strain isolated from salmon (Salmo salar).</title>
        <authorList>
            <person name="Gonzalez-Gragera E."/>
            <person name="Garcia-Lopez J.D."/>
            <person name="Teso-Perez C."/>
            <person name="Gimenez-Hernandez I."/>
            <person name="Peralta-Sanchez J.M."/>
            <person name="Valdivia E."/>
            <person name="Montalban-Lopez M."/>
            <person name="Martin-Platero A.M."/>
            <person name="Banos A."/>
            <person name="Martinez-Bueno M."/>
        </authorList>
    </citation>
    <scope>NUCLEOTIDE SEQUENCE</scope>
    <source>
        <strain evidence="1">CM22</strain>
    </source>
</reference>
<evidence type="ECO:0000313" key="2">
    <source>
        <dbReference type="Proteomes" id="UP001290462"/>
    </source>
</evidence>
<accession>A0AAW9JZI2</accession>
<comment type="caution">
    <text evidence="1">The sequence shown here is derived from an EMBL/GenBank/DDBJ whole genome shotgun (WGS) entry which is preliminary data.</text>
</comment>
<dbReference type="Proteomes" id="UP001290462">
    <property type="component" value="Unassembled WGS sequence"/>
</dbReference>
<organism evidence="1 2">
    <name type="scientific">Carnobacterium maltaromaticum</name>
    <name type="common">Carnobacterium piscicola</name>
    <dbReference type="NCBI Taxonomy" id="2751"/>
    <lineage>
        <taxon>Bacteria</taxon>
        <taxon>Bacillati</taxon>
        <taxon>Bacillota</taxon>
        <taxon>Bacilli</taxon>
        <taxon>Lactobacillales</taxon>
        <taxon>Carnobacteriaceae</taxon>
        <taxon>Carnobacterium</taxon>
    </lineage>
</organism>
<protein>
    <submittedName>
        <fullName evidence="1">Uncharacterized protein</fullName>
    </submittedName>
</protein>